<reference evidence="5" key="1">
    <citation type="journal article" date="2017" name="Front. Plant Sci.">
        <title>Climate Clever Clovers: New Paradigm to Reduce the Environmental Footprint of Ruminants by Breeding Low Methanogenic Forages Utilizing Haplotype Variation.</title>
        <authorList>
            <person name="Kaur P."/>
            <person name="Appels R."/>
            <person name="Bayer P.E."/>
            <person name="Keeble-Gagnere G."/>
            <person name="Wang J."/>
            <person name="Hirakawa H."/>
            <person name="Shirasawa K."/>
            <person name="Vercoe P."/>
            <person name="Stefanova K."/>
            <person name="Durmic Z."/>
            <person name="Nichols P."/>
            <person name="Revell C."/>
            <person name="Isobe S.N."/>
            <person name="Edwards D."/>
            <person name="Erskine W."/>
        </authorList>
    </citation>
    <scope>NUCLEOTIDE SEQUENCE [LARGE SCALE GENOMIC DNA]</scope>
    <source>
        <strain evidence="5">cv. Daliak</strain>
    </source>
</reference>
<dbReference type="InterPro" id="IPR050231">
    <property type="entry name" value="Iron_ascorbate_oxido_reductase"/>
</dbReference>
<dbReference type="EMBL" id="DF973265">
    <property type="protein sequence ID" value="GAU23191.1"/>
    <property type="molecule type" value="Genomic_DNA"/>
</dbReference>
<dbReference type="Pfam" id="PF14226">
    <property type="entry name" value="DIOX_N"/>
    <property type="match status" value="1"/>
</dbReference>
<evidence type="ECO:0000313" key="4">
    <source>
        <dbReference type="EMBL" id="GAU23191.1"/>
    </source>
</evidence>
<gene>
    <name evidence="4" type="ORF">TSUD_172180</name>
</gene>
<dbReference type="OrthoDB" id="288590at2759"/>
<dbReference type="Gene3D" id="2.60.120.330">
    <property type="entry name" value="B-lactam Antibiotic, Isopenicillin N Synthase, Chain"/>
    <property type="match status" value="2"/>
</dbReference>
<dbReference type="AlphaFoldDB" id="A0A2Z6LUS6"/>
<evidence type="ECO:0000256" key="1">
    <source>
        <dbReference type="ARBA" id="ARBA00022723"/>
    </source>
</evidence>
<evidence type="ECO:0000313" key="5">
    <source>
        <dbReference type="Proteomes" id="UP000242715"/>
    </source>
</evidence>
<dbReference type="InterPro" id="IPR026992">
    <property type="entry name" value="DIOX_N"/>
</dbReference>
<name>A0A2Z6LUS6_TRISU</name>
<proteinExistence type="predicted"/>
<dbReference type="GO" id="GO:0046872">
    <property type="term" value="F:metal ion binding"/>
    <property type="evidence" value="ECO:0007669"/>
    <property type="project" value="UniProtKB-KW"/>
</dbReference>
<keyword evidence="1" id="KW-0479">Metal-binding</keyword>
<keyword evidence="2" id="KW-0408">Iron</keyword>
<dbReference type="SUPFAM" id="SSF51197">
    <property type="entry name" value="Clavaminate synthase-like"/>
    <property type="match status" value="1"/>
</dbReference>
<sequence length="196" mass="22827">MGSETTCPMLPVIDFSNLEDNWKLVKSQVYEVVTEYSCFEANVFDDKVPFELRKAIFGSLEELFDLPLEKKETQMFLDDFDKINHMTNIWWPQGNPSFSKTIHSYSQKLSELDQAWSNGRLHSPFHRVMMSGNEEKYTIVFFSIPNKGYIIKAPEELVDVERPSLFKPFDHAEYVDYLSTEKAQTDKLPLRSFCGV</sequence>
<feature type="domain" description="Non-haem dioxygenase N-terminal" evidence="3">
    <location>
        <begin position="10"/>
        <end position="74"/>
    </location>
</feature>
<accession>A0A2Z6LUS6</accession>
<evidence type="ECO:0000259" key="3">
    <source>
        <dbReference type="Pfam" id="PF14226"/>
    </source>
</evidence>
<organism evidence="4 5">
    <name type="scientific">Trifolium subterraneum</name>
    <name type="common">Subterranean clover</name>
    <dbReference type="NCBI Taxonomy" id="3900"/>
    <lineage>
        <taxon>Eukaryota</taxon>
        <taxon>Viridiplantae</taxon>
        <taxon>Streptophyta</taxon>
        <taxon>Embryophyta</taxon>
        <taxon>Tracheophyta</taxon>
        <taxon>Spermatophyta</taxon>
        <taxon>Magnoliopsida</taxon>
        <taxon>eudicotyledons</taxon>
        <taxon>Gunneridae</taxon>
        <taxon>Pentapetalae</taxon>
        <taxon>rosids</taxon>
        <taxon>fabids</taxon>
        <taxon>Fabales</taxon>
        <taxon>Fabaceae</taxon>
        <taxon>Papilionoideae</taxon>
        <taxon>50 kb inversion clade</taxon>
        <taxon>NPAAA clade</taxon>
        <taxon>Hologalegina</taxon>
        <taxon>IRL clade</taxon>
        <taxon>Trifolieae</taxon>
        <taxon>Trifolium</taxon>
    </lineage>
</organism>
<dbReference type="PANTHER" id="PTHR47990">
    <property type="entry name" value="2-OXOGLUTARATE (2OG) AND FE(II)-DEPENDENT OXYGENASE SUPERFAMILY PROTEIN-RELATED"/>
    <property type="match status" value="1"/>
</dbReference>
<dbReference type="Proteomes" id="UP000242715">
    <property type="component" value="Unassembled WGS sequence"/>
</dbReference>
<evidence type="ECO:0000256" key="2">
    <source>
        <dbReference type="ARBA" id="ARBA00023004"/>
    </source>
</evidence>
<dbReference type="InterPro" id="IPR027443">
    <property type="entry name" value="IPNS-like_sf"/>
</dbReference>
<protein>
    <recommendedName>
        <fullName evidence="3">Non-haem dioxygenase N-terminal domain-containing protein</fullName>
    </recommendedName>
</protein>
<keyword evidence="5" id="KW-1185">Reference proteome</keyword>